<comment type="caution">
    <text evidence="1">The sequence shown here is derived from an EMBL/GenBank/DDBJ whole genome shotgun (WGS) entry which is preliminary data.</text>
</comment>
<evidence type="ECO:0000313" key="2">
    <source>
        <dbReference type="Proteomes" id="UP001497472"/>
    </source>
</evidence>
<reference evidence="1 2" key="1">
    <citation type="submission" date="2023-11" db="EMBL/GenBank/DDBJ databases">
        <authorList>
            <person name="Okamura Y."/>
        </authorList>
    </citation>
    <scope>NUCLEOTIDE SEQUENCE [LARGE SCALE GENOMIC DNA]</scope>
</reference>
<dbReference type="Proteomes" id="UP001497472">
    <property type="component" value="Unassembled WGS sequence"/>
</dbReference>
<dbReference type="AlphaFoldDB" id="A0AAV1JZ83"/>
<dbReference type="EMBL" id="CAVLEF010000225">
    <property type="protein sequence ID" value="CAK1553422.1"/>
    <property type="molecule type" value="Genomic_DNA"/>
</dbReference>
<evidence type="ECO:0000313" key="1">
    <source>
        <dbReference type="EMBL" id="CAK1553422.1"/>
    </source>
</evidence>
<sequence>MGRWQRSKIGLRELASQGLVESDGTLLKDEVNALFEPVGLRRARCRGKGDHNIALAERCAGRGAQRCTPQLANQSKPTGNFFSWISEHRTGGRV</sequence>
<accession>A0AAV1JZ83</accession>
<keyword evidence="2" id="KW-1185">Reference proteome</keyword>
<protein>
    <submittedName>
        <fullName evidence="1">Uncharacterized protein</fullName>
    </submittedName>
</protein>
<gene>
    <name evidence="1" type="ORF">LNINA_LOCUS12426</name>
</gene>
<organism evidence="1 2">
    <name type="scientific">Leptosia nina</name>
    <dbReference type="NCBI Taxonomy" id="320188"/>
    <lineage>
        <taxon>Eukaryota</taxon>
        <taxon>Metazoa</taxon>
        <taxon>Ecdysozoa</taxon>
        <taxon>Arthropoda</taxon>
        <taxon>Hexapoda</taxon>
        <taxon>Insecta</taxon>
        <taxon>Pterygota</taxon>
        <taxon>Neoptera</taxon>
        <taxon>Endopterygota</taxon>
        <taxon>Lepidoptera</taxon>
        <taxon>Glossata</taxon>
        <taxon>Ditrysia</taxon>
        <taxon>Papilionoidea</taxon>
        <taxon>Pieridae</taxon>
        <taxon>Pierinae</taxon>
        <taxon>Leptosia</taxon>
    </lineage>
</organism>
<name>A0AAV1JZ83_9NEOP</name>
<proteinExistence type="predicted"/>